<reference evidence="2 3" key="1">
    <citation type="submission" date="2020-05" db="EMBL/GenBank/DDBJ databases">
        <title>WGS assembly of Panicum virgatum.</title>
        <authorList>
            <person name="Lovell J.T."/>
            <person name="Jenkins J."/>
            <person name="Shu S."/>
            <person name="Juenger T.E."/>
            <person name="Schmutz J."/>
        </authorList>
    </citation>
    <scope>NUCLEOTIDE SEQUENCE [LARGE SCALE GENOMIC DNA]</scope>
    <source>
        <strain evidence="3">cv. AP13</strain>
    </source>
</reference>
<evidence type="ECO:0000313" key="3">
    <source>
        <dbReference type="Proteomes" id="UP000823388"/>
    </source>
</evidence>
<keyword evidence="3" id="KW-1185">Reference proteome</keyword>
<sequence length="312" mass="33537">MGHPTRTTRPNPPEKNPTRPDPSYVAVVALLRAVDVVAPPQLPVGAEPASDQRRGTAGARSRSIGRMIGWIGGRKNVRRAPARTSRGHGHRCRTLDRGKEEREASASAHVERPRPQMPRPGADSDRTRDTSSRSGWRPPRRPARDPSTHTARARAPVSPLRSGGRCRRLVVRSLWRRGPRGEDLGGGGGGGGEWNGLGRTAGAGGSHVPAAAQGEGQPKGMSPCADTRRDRSSPGPRSPHVLAPLARACGRSSRSRSPLASHYRHPRARGAARCCARYPARTRAPAADVYAWTPYVCLGGALDTVTRRRPSY</sequence>
<feature type="compositionally biased region" description="Basic and acidic residues" evidence="1">
    <location>
        <begin position="93"/>
        <end position="114"/>
    </location>
</feature>
<evidence type="ECO:0000313" key="2">
    <source>
        <dbReference type="EMBL" id="KAG2626557.1"/>
    </source>
</evidence>
<comment type="caution">
    <text evidence="2">The sequence shown here is derived from an EMBL/GenBank/DDBJ whole genome shotgun (WGS) entry which is preliminary data.</text>
</comment>
<feature type="compositionally biased region" description="Gly residues" evidence="1">
    <location>
        <begin position="184"/>
        <end position="205"/>
    </location>
</feature>
<evidence type="ECO:0000256" key="1">
    <source>
        <dbReference type="SAM" id="MobiDB-lite"/>
    </source>
</evidence>
<organism evidence="2 3">
    <name type="scientific">Panicum virgatum</name>
    <name type="common">Blackwell switchgrass</name>
    <dbReference type="NCBI Taxonomy" id="38727"/>
    <lineage>
        <taxon>Eukaryota</taxon>
        <taxon>Viridiplantae</taxon>
        <taxon>Streptophyta</taxon>
        <taxon>Embryophyta</taxon>
        <taxon>Tracheophyta</taxon>
        <taxon>Spermatophyta</taxon>
        <taxon>Magnoliopsida</taxon>
        <taxon>Liliopsida</taxon>
        <taxon>Poales</taxon>
        <taxon>Poaceae</taxon>
        <taxon>PACMAD clade</taxon>
        <taxon>Panicoideae</taxon>
        <taxon>Panicodae</taxon>
        <taxon>Paniceae</taxon>
        <taxon>Panicinae</taxon>
        <taxon>Panicum</taxon>
        <taxon>Panicum sect. Hiantes</taxon>
    </lineage>
</organism>
<dbReference type="AlphaFoldDB" id="A0A8T0UWD5"/>
<feature type="region of interest" description="Disordered" evidence="1">
    <location>
        <begin position="178"/>
        <end position="264"/>
    </location>
</feature>
<gene>
    <name evidence="2" type="ORF">PVAP13_3KG368527</name>
</gene>
<accession>A0A8T0UWD5</accession>
<dbReference type="Proteomes" id="UP000823388">
    <property type="component" value="Chromosome 3K"/>
</dbReference>
<proteinExistence type="predicted"/>
<name>A0A8T0UWD5_PANVG</name>
<feature type="region of interest" description="Disordered" evidence="1">
    <location>
        <begin position="1"/>
        <end position="23"/>
    </location>
</feature>
<protein>
    <submittedName>
        <fullName evidence="2">Uncharacterized protein</fullName>
    </submittedName>
</protein>
<dbReference type="EMBL" id="CM029041">
    <property type="protein sequence ID" value="KAG2626557.1"/>
    <property type="molecule type" value="Genomic_DNA"/>
</dbReference>
<feature type="region of interest" description="Disordered" evidence="1">
    <location>
        <begin position="38"/>
        <end position="164"/>
    </location>
</feature>
<feature type="compositionally biased region" description="Basic residues" evidence="1">
    <location>
        <begin position="75"/>
        <end position="92"/>
    </location>
</feature>
<feature type="compositionally biased region" description="Basic and acidic residues" evidence="1">
    <location>
        <begin position="122"/>
        <end position="131"/>
    </location>
</feature>